<dbReference type="Proteomes" id="UP000056109">
    <property type="component" value="Plasmid 1P"/>
</dbReference>
<protein>
    <submittedName>
        <fullName evidence="2">Hypothetical membrane protein</fullName>
    </submittedName>
</protein>
<name>A0A0U5EZ24_9PROT</name>
<keyword evidence="3" id="KW-1185">Reference proteome</keyword>
<evidence type="ECO:0000313" key="2">
    <source>
        <dbReference type="EMBL" id="CEF43066.1"/>
    </source>
</evidence>
<keyword evidence="1" id="KW-0472">Membrane</keyword>
<organism evidence="2 3">
    <name type="scientific">Acetobacter senegalensis</name>
    <dbReference type="NCBI Taxonomy" id="446692"/>
    <lineage>
        <taxon>Bacteria</taxon>
        <taxon>Pseudomonadati</taxon>
        <taxon>Pseudomonadota</taxon>
        <taxon>Alphaproteobacteria</taxon>
        <taxon>Acetobacterales</taxon>
        <taxon>Acetobacteraceae</taxon>
        <taxon>Acetobacter</taxon>
    </lineage>
</organism>
<keyword evidence="1" id="KW-0812">Transmembrane</keyword>
<evidence type="ECO:0000313" key="3">
    <source>
        <dbReference type="Proteomes" id="UP000056109"/>
    </source>
</evidence>
<sequence>MRRMSLNPGLRLALRPFASLLAFAVGLPAAILAVLCFIHGASLLWSAGILIAYKTFIAGGVCAALAALARWPREYLTR</sequence>
<proteinExistence type="predicted"/>
<dbReference type="EMBL" id="LN606601">
    <property type="protein sequence ID" value="CEF43066.1"/>
    <property type="molecule type" value="Genomic_DNA"/>
</dbReference>
<gene>
    <name evidence="2" type="ORF">ASN_1P31</name>
</gene>
<geneLocation type="plasmid" evidence="3">
    <name>1P</name>
</geneLocation>
<reference evidence="3" key="1">
    <citation type="submission" date="2014-09" db="EMBL/GenBank/DDBJ databases">
        <authorList>
            <person name="Illeghems K.G."/>
        </authorList>
    </citation>
    <scope>NUCLEOTIDE SEQUENCE [LARGE SCALE GENOMIC DNA]</scope>
    <source>
        <strain evidence="3">108B</strain>
        <plasmid evidence="3">1P</plasmid>
    </source>
</reference>
<dbReference type="KEGG" id="asz:ASN_1P31"/>
<feature type="transmembrane region" description="Helical" evidence="1">
    <location>
        <begin position="43"/>
        <end position="69"/>
    </location>
</feature>
<keyword evidence="1" id="KW-1133">Transmembrane helix</keyword>
<accession>A0A0U5EZ24</accession>
<evidence type="ECO:0000256" key="1">
    <source>
        <dbReference type="SAM" id="Phobius"/>
    </source>
</evidence>
<dbReference type="AlphaFoldDB" id="A0A0U5EZ24"/>